<gene>
    <name evidence="4" type="ORF">R3I93_006456</name>
</gene>
<dbReference type="PANTHER" id="PTHR21472">
    <property type="entry name" value="ENDONUCLEASE DOMAIN-CONTAINING 1 PROTEIN ENDOD1"/>
    <property type="match status" value="1"/>
</dbReference>
<feature type="domain" description="DNA/RNA non-specific endonuclease/pyrophosphatase/phosphodiesterase" evidence="3">
    <location>
        <begin position="54"/>
        <end position="268"/>
    </location>
</feature>
<dbReference type="Pfam" id="PF01223">
    <property type="entry name" value="Endonuclease_NS"/>
    <property type="match status" value="1"/>
</dbReference>
<evidence type="ECO:0008006" key="6">
    <source>
        <dbReference type="Google" id="ProtNLM"/>
    </source>
</evidence>
<dbReference type="InterPro" id="IPR039015">
    <property type="entry name" value="ENDOD1"/>
</dbReference>
<dbReference type="SMART" id="SM00892">
    <property type="entry name" value="Endonuclease_NS"/>
    <property type="match status" value="1"/>
</dbReference>
<evidence type="ECO:0000313" key="4">
    <source>
        <dbReference type="EMBL" id="KAK7166697.1"/>
    </source>
</evidence>
<accession>A0AAN9HBU9</accession>
<evidence type="ECO:0000313" key="5">
    <source>
        <dbReference type="Proteomes" id="UP001364617"/>
    </source>
</evidence>
<dbReference type="EMBL" id="JAYKXH010000006">
    <property type="protein sequence ID" value="KAK7166697.1"/>
    <property type="molecule type" value="Genomic_DNA"/>
</dbReference>
<feature type="chain" id="PRO_5042894915" description="Endonuclease" evidence="1">
    <location>
        <begin position="19"/>
        <end position="301"/>
    </location>
</feature>
<dbReference type="SUPFAM" id="SSF54060">
    <property type="entry name" value="His-Me finger endonucleases"/>
    <property type="match status" value="1"/>
</dbReference>
<dbReference type="InterPro" id="IPR044929">
    <property type="entry name" value="DNA/RNA_non-sp_Endonuclease_sf"/>
</dbReference>
<feature type="signal peptide" evidence="1">
    <location>
        <begin position="1"/>
        <end position="18"/>
    </location>
</feature>
<evidence type="ECO:0000259" key="2">
    <source>
        <dbReference type="SMART" id="SM00477"/>
    </source>
</evidence>
<organism evidence="4 5">
    <name type="scientific">Phoxinus phoxinus</name>
    <name type="common">Eurasian minnow</name>
    <dbReference type="NCBI Taxonomy" id="58324"/>
    <lineage>
        <taxon>Eukaryota</taxon>
        <taxon>Metazoa</taxon>
        <taxon>Chordata</taxon>
        <taxon>Craniata</taxon>
        <taxon>Vertebrata</taxon>
        <taxon>Euteleostomi</taxon>
        <taxon>Actinopterygii</taxon>
        <taxon>Neopterygii</taxon>
        <taxon>Teleostei</taxon>
        <taxon>Ostariophysi</taxon>
        <taxon>Cypriniformes</taxon>
        <taxon>Leuciscidae</taxon>
        <taxon>Phoxininae</taxon>
        <taxon>Phoxinus</taxon>
    </lineage>
</organism>
<comment type="caution">
    <text evidence="4">The sequence shown here is derived from an EMBL/GenBank/DDBJ whole genome shotgun (WGS) entry which is preliminary data.</text>
</comment>
<protein>
    <recommendedName>
        <fullName evidence="6">Endonuclease</fullName>
    </recommendedName>
</protein>
<reference evidence="4 5" key="1">
    <citation type="submission" date="2024-02" db="EMBL/GenBank/DDBJ databases">
        <title>Chromosome-level genome assembly of the Eurasian Minnow (Phoxinus phoxinus).</title>
        <authorList>
            <person name="Oriowo T.O."/>
            <person name="Martin S."/>
            <person name="Stange M."/>
            <person name="Chrysostomakis Y."/>
            <person name="Brown T."/>
            <person name="Winkler S."/>
            <person name="Kukowka S."/>
            <person name="Myers E.W."/>
            <person name="Bohne A."/>
        </authorList>
    </citation>
    <scope>NUCLEOTIDE SEQUENCE [LARGE SCALE GENOMIC DNA]</scope>
    <source>
        <strain evidence="4">ZFMK-TIS-60720</strain>
        <tissue evidence="4">Whole Organism</tissue>
    </source>
</reference>
<name>A0AAN9HBU9_9TELE</name>
<evidence type="ECO:0000256" key="1">
    <source>
        <dbReference type="SAM" id="SignalP"/>
    </source>
</evidence>
<dbReference type="SMART" id="SM00477">
    <property type="entry name" value="NUC"/>
    <property type="match status" value="1"/>
</dbReference>
<evidence type="ECO:0000259" key="3">
    <source>
        <dbReference type="SMART" id="SM00892"/>
    </source>
</evidence>
<dbReference type="AlphaFoldDB" id="A0AAN9HBU9"/>
<keyword evidence="1" id="KW-0732">Signal</keyword>
<dbReference type="GO" id="GO:0003676">
    <property type="term" value="F:nucleic acid binding"/>
    <property type="evidence" value="ECO:0007669"/>
    <property type="project" value="InterPro"/>
</dbReference>
<dbReference type="PANTHER" id="PTHR21472:SF30">
    <property type="entry name" value="ENDONUCLEASE DOMAIN-CONTAINING 1 PROTEIN-RELATED"/>
    <property type="match status" value="1"/>
</dbReference>
<dbReference type="InterPro" id="IPR044925">
    <property type="entry name" value="His-Me_finger_sf"/>
</dbReference>
<dbReference type="Gene3D" id="3.40.570.10">
    <property type="entry name" value="Extracellular Endonuclease, subunit A"/>
    <property type="match status" value="1"/>
</dbReference>
<dbReference type="GO" id="GO:0046872">
    <property type="term" value="F:metal ion binding"/>
    <property type="evidence" value="ECO:0007669"/>
    <property type="project" value="InterPro"/>
</dbReference>
<dbReference type="InterPro" id="IPR020821">
    <property type="entry name" value="ENPP1-3/EXOG-like_nuc-like"/>
</dbReference>
<feature type="domain" description="ENPP1-3/EXOG-like endonuclease/phosphodiesterase" evidence="2">
    <location>
        <begin position="57"/>
        <end position="268"/>
    </location>
</feature>
<dbReference type="GO" id="GO:0016787">
    <property type="term" value="F:hydrolase activity"/>
    <property type="evidence" value="ECO:0007669"/>
    <property type="project" value="InterPro"/>
</dbReference>
<proteinExistence type="predicted"/>
<sequence>MALLLHVLMLFLLSGGSARVVTDFEHECGGFFAGGKSPTGFSGPQYKQICQTLNIPYYATYYDTDNKIPVYSAYRFEEKINCTRKNNWYIEPQLDDETAGPNMASEGSVKKRGDHQALNKDYKNSGYDRGHLAPVYLARSQSCAHATFTLTNAAPQNSSFNSGQWRVLEAQIANELVNQCLKTYTVLIVTGVVPGTEKLKNRVNVPSHFWTAYCCLDNNNKCQISRGFIGENKNITPQNITVKGLETELAKLYKVSSFEVFHSSTAPKLIEKNYRAVMKPPLLSLMLLHKTHPLTEVNGRY</sequence>
<dbReference type="InterPro" id="IPR001604">
    <property type="entry name" value="Endo_G_ENPP1-like_dom"/>
</dbReference>
<dbReference type="Proteomes" id="UP001364617">
    <property type="component" value="Unassembled WGS sequence"/>
</dbReference>
<keyword evidence="5" id="KW-1185">Reference proteome</keyword>